<dbReference type="PANTHER" id="PTHR47805:SF1">
    <property type="entry name" value="SAGA-ASSOCIATED FACTOR 73"/>
    <property type="match status" value="1"/>
</dbReference>
<reference evidence="1" key="1">
    <citation type="submission" date="2015-12" db="EMBL/GenBank/DDBJ databases">
        <title>Update maize B73 reference genome by single molecule sequencing technologies.</title>
        <authorList>
            <consortium name="Maize Genome Sequencing Project"/>
            <person name="Ware D."/>
        </authorList>
    </citation>
    <scope>NUCLEOTIDE SEQUENCE</scope>
    <source>
        <tissue evidence="1">Seedling</tissue>
    </source>
</reference>
<name>A0A1D6IWL8_MAIZE</name>
<accession>A0A1D6IWL8</accession>
<dbReference type="EMBL" id="CM000786">
    <property type="protein sequence ID" value="AQK40312.1"/>
    <property type="molecule type" value="Genomic_DNA"/>
</dbReference>
<gene>
    <name evidence="1" type="ORF">ZEAMMB73_Zm00001d023881</name>
</gene>
<dbReference type="ExpressionAtlas" id="A0A1D6IWL8">
    <property type="expression patterns" value="baseline and differential"/>
</dbReference>
<dbReference type="InterPro" id="IPR037804">
    <property type="entry name" value="SGF73"/>
</dbReference>
<sequence>MTAAQVLQKQLFDAHEPNLLDENDMHIFGSKPMADPLDLVCCSTCKKPVKASQYAIHTGQCSSGKVNTNGSVGVDHANPTKPLKKGRKIKLISNGNQKVHIKVKAKSQTESNNIANSFELDNGHVTKVQPIDSTGLGLSADSSATINVPKNHPRGIDCFSGVLCSLLEIVELHVIPCLCFFMVGQSRHVMVSFLLSWIKAKLSNF</sequence>
<dbReference type="PANTHER" id="PTHR47805">
    <property type="entry name" value="SAGA-ASSOCIATED FACTOR 73"/>
    <property type="match status" value="1"/>
</dbReference>
<dbReference type="GO" id="GO:0000124">
    <property type="term" value="C:SAGA complex"/>
    <property type="evidence" value="ECO:0007669"/>
    <property type="project" value="InterPro"/>
</dbReference>
<evidence type="ECO:0000313" key="1">
    <source>
        <dbReference type="EMBL" id="AQK40312.1"/>
    </source>
</evidence>
<protein>
    <submittedName>
        <fullName evidence="1">Sgf11 (Transcriptional regulation protein) protein</fullName>
    </submittedName>
</protein>
<organism evidence="1">
    <name type="scientific">Zea mays</name>
    <name type="common">Maize</name>
    <dbReference type="NCBI Taxonomy" id="4577"/>
    <lineage>
        <taxon>Eukaryota</taxon>
        <taxon>Viridiplantae</taxon>
        <taxon>Streptophyta</taxon>
        <taxon>Embryophyta</taxon>
        <taxon>Tracheophyta</taxon>
        <taxon>Spermatophyta</taxon>
        <taxon>Magnoliopsida</taxon>
        <taxon>Liliopsida</taxon>
        <taxon>Poales</taxon>
        <taxon>Poaceae</taxon>
        <taxon>PACMAD clade</taxon>
        <taxon>Panicoideae</taxon>
        <taxon>Andropogonodae</taxon>
        <taxon>Andropogoneae</taxon>
        <taxon>Tripsacinae</taxon>
        <taxon>Zea</taxon>
    </lineage>
</organism>
<dbReference type="AlphaFoldDB" id="A0A1D6IWL8"/>
<proteinExistence type="predicted"/>